<dbReference type="Proteomes" id="UP000254771">
    <property type="component" value="Unassembled WGS sequence"/>
</dbReference>
<keyword evidence="11" id="KW-1185">Reference proteome</keyword>
<feature type="domain" description="Polysaccharide chain length determinant N-terminal" evidence="8">
    <location>
        <begin position="15"/>
        <end position="94"/>
    </location>
</feature>
<evidence type="ECO:0000259" key="9">
    <source>
        <dbReference type="Pfam" id="PF13807"/>
    </source>
</evidence>
<evidence type="ECO:0000256" key="3">
    <source>
        <dbReference type="ARBA" id="ARBA00022692"/>
    </source>
</evidence>
<evidence type="ECO:0000256" key="7">
    <source>
        <dbReference type="SAM" id="Phobius"/>
    </source>
</evidence>
<dbReference type="GO" id="GO:0004713">
    <property type="term" value="F:protein tyrosine kinase activity"/>
    <property type="evidence" value="ECO:0007669"/>
    <property type="project" value="TreeGrafter"/>
</dbReference>
<dbReference type="InterPro" id="IPR050445">
    <property type="entry name" value="Bact_polysacc_biosynth/exp"/>
</dbReference>
<dbReference type="GO" id="GO:0005886">
    <property type="term" value="C:plasma membrane"/>
    <property type="evidence" value="ECO:0007669"/>
    <property type="project" value="UniProtKB-SubCell"/>
</dbReference>
<keyword evidence="6" id="KW-0175">Coiled coil</keyword>
<evidence type="ECO:0000256" key="5">
    <source>
        <dbReference type="ARBA" id="ARBA00023136"/>
    </source>
</evidence>
<keyword evidence="2" id="KW-1003">Cell membrane</keyword>
<sequence length="521" mass="59639">MKDLINIIKNQIRSAWRYRWYAMIAAWLIAIVGWAAVFAMPDKYESNARVFVDTETVLRPLLKGLAVETNLAQRLQLMTRTLLSRKNLEKVMRETDMDHDATTVAEKERMLEELKSEISIDTQRRQNFYTIAYSAKDPYVTKKVVETLLNIFVESALGDTRVESDTAQRFLEQQIREYESRLVEAENRLTDFKRKYIDTLPGQDGGVFARLQAVRATLQDLKLELKEARIRRDELRRQYEAAERDERQRRETEGRLAVATTPGEQRILALEKRLDDLLLRYTEAHPDVKEARQTIAELQKQEREIQESQAAGGSDVNVTSIAVEELKLAYRQSEVTLTGIRVRTNEYKKRIEVLREKLDTLPQVEAELKKLNRDYSINKETYEQLVQRLESARMSEQADEAGDNVKFRVIDPPKVPLVPAGPKRVIFSVVILVLSLAAGGGLAFLIAQFKPVYYDTTLLRKGTQIPVLGQVSRVWTSSVAMKRRLEVSAFVTVGAMLVTVFGAIMVIYSIGLRGEIIALIK</sequence>
<dbReference type="NCBIfam" id="TIGR03007">
    <property type="entry name" value="pepcterm_ChnLen"/>
    <property type="match status" value="1"/>
</dbReference>
<protein>
    <submittedName>
        <fullName evidence="10">Chain length-determining protein</fullName>
    </submittedName>
</protein>
<comment type="subcellular location">
    <subcellularLocation>
        <location evidence="1">Cell membrane</location>
        <topology evidence="1">Multi-pass membrane protein</topology>
    </subcellularLocation>
</comment>
<dbReference type="InterPro" id="IPR003856">
    <property type="entry name" value="LPS_length_determ_N"/>
</dbReference>
<evidence type="ECO:0000256" key="6">
    <source>
        <dbReference type="SAM" id="Coils"/>
    </source>
</evidence>
<evidence type="ECO:0000256" key="4">
    <source>
        <dbReference type="ARBA" id="ARBA00022989"/>
    </source>
</evidence>
<keyword evidence="5 7" id="KW-0472">Membrane</keyword>
<feature type="transmembrane region" description="Helical" evidence="7">
    <location>
        <begin position="20"/>
        <end position="40"/>
    </location>
</feature>
<dbReference type="PANTHER" id="PTHR32309">
    <property type="entry name" value="TYROSINE-PROTEIN KINASE"/>
    <property type="match status" value="1"/>
</dbReference>
<evidence type="ECO:0000259" key="8">
    <source>
        <dbReference type="Pfam" id="PF02706"/>
    </source>
</evidence>
<evidence type="ECO:0000313" key="11">
    <source>
        <dbReference type="Proteomes" id="UP000254771"/>
    </source>
</evidence>
<dbReference type="PANTHER" id="PTHR32309:SF13">
    <property type="entry name" value="FERRIC ENTEROBACTIN TRANSPORT PROTEIN FEPE"/>
    <property type="match status" value="1"/>
</dbReference>
<dbReference type="Pfam" id="PF13807">
    <property type="entry name" value="GNVR"/>
    <property type="match status" value="1"/>
</dbReference>
<feature type="coiled-coil region" evidence="6">
    <location>
        <begin position="168"/>
        <end position="252"/>
    </location>
</feature>
<feature type="transmembrane region" description="Helical" evidence="7">
    <location>
        <begin position="487"/>
        <end position="511"/>
    </location>
</feature>
<organism evidence="10 11">
    <name type="scientific">endosymbiont of Escarpia spicata</name>
    <dbReference type="NCBI Taxonomy" id="2200908"/>
    <lineage>
        <taxon>Bacteria</taxon>
        <taxon>Pseudomonadati</taxon>
        <taxon>Pseudomonadota</taxon>
        <taxon>Gammaproteobacteria</taxon>
        <taxon>sulfur-oxidizing symbionts</taxon>
    </lineage>
</organism>
<evidence type="ECO:0000313" key="10">
    <source>
        <dbReference type="EMBL" id="RDH83526.1"/>
    </source>
</evidence>
<dbReference type="Pfam" id="PF02706">
    <property type="entry name" value="Wzz"/>
    <property type="match status" value="1"/>
</dbReference>
<dbReference type="AlphaFoldDB" id="A0A370DH88"/>
<name>A0A370DH88_9GAMM</name>
<accession>A0A370DH88</accession>
<feature type="coiled-coil region" evidence="6">
    <location>
        <begin position="354"/>
        <end position="399"/>
    </location>
</feature>
<feature type="transmembrane region" description="Helical" evidence="7">
    <location>
        <begin position="425"/>
        <end position="447"/>
    </location>
</feature>
<dbReference type="InterPro" id="IPR032807">
    <property type="entry name" value="GNVR"/>
</dbReference>
<evidence type="ECO:0000256" key="2">
    <source>
        <dbReference type="ARBA" id="ARBA00022475"/>
    </source>
</evidence>
<evidence type="ECO:0000256" key="1">
    <source>
        <dbReference type="ARBA" id="ARBA00004651"/>
    </source>
</evidence>
<gene>
    <name evidence="10" type="ORF">DIZ78_13450</name>
</gene>
<keyword evidence="4 7" id="KW-1133">Transmembrane helix</keyword>
<comment type="caution">
    <text evidence="10">The sequence shown here is derived from an EMBL/GenBank/DDBJ whole genome shotgun (WGS) entry which is preliminary data.</text>
</comment>
<dbReference type="EMBL" id="QFXE01000018">
    <property type="protein sequence ID" value="RDH83526.1"/>
    <property type="molecule type" value="Genomic_DNA"/>
</dbReference>
<proteinExistence type="predicted"/>
<dbReference type="InterPro" id="IPR014345">
    <property type="entry name" value="XrtA_polysacc_chain"/>
</dbReference>
<keyword evidence="3 7" id="KW-0812">Transmembrane</keyword>
<reference evidence="10 11" key="1">
    <citation type="journal article" date="2018" name="ISME J.">
        <title>Endosymbiont genomes yield clues of tubeworm success.</title>
        <authorList>
            <person name="Li Y."/>
            <person name="Liles M.R."/>
            <person name="Halanych K.M."/>
        </authorList>
    </citation>
    <scope>NUCLEOTIDE SEQUENCE [LARGE SCALE GENOMIC DNA]</scope>
    <source>
        <strain evidence="10">A1462</strain>
    </source>
</reference>
<feature type="domain" description="Tyrosine-protein kinase G-rich" evidence="9">
    <location>
        <begin position="368"/>
        <end position="445"/>
    </location>
</feature>